<feature type="region of interest" description="Disordered" evidence="7">
    <location>
        <begin position="1502"/>
        <end position="1672"/>
    </location>
</feature>
<feature type="compositionally biased region" description="Low complexity" evidence="7">
    <location>
        <begin position="1875"/>
        <end position="1898"/>
    </location>
</feature>
<dbReference type="GO" id="GO:0000723">
    <property type="term" value="P:telomere maintenance"/>
    <property type="evidence" value="ECO:0007669"/>
    <property type="project" value="TreeGrafter"/>
</dbReference>
<feature type="compositionally biased region" description="Polar residues" evidence="7">
    <location>
        <begin position="1461"/>
        <end position="1470"/>
    </location>
</feature>
<feature type="region of interest" description="Disordered" evidence="7">
    <location>
        <begin position="1706"/>
        <end position="1743"/>
    </location>
</feature>
<feature type="compositionally biased region" description="Basic and acidic residues" evidence="7">
    <location>
        <begin position="47"/>
        <end position="58"/>
    </location>
</feature>
<organism evidence="9 10">
    <name type="scientific">Linnemannia gamsii</name>
    <dbReference type="NCBI Taxonomy" id="64522"/>
    <lineage>
        <taxon>Eukaryota</taxon>
        <taxon>Fungi</taxon>
        <taxon>Fungi incertae sedis</taxon>
        <taxon>Mucoromycota</taxon>
        <taxon>Mortierellomycotina</taxon>
        <taxon>Mortierellomycetes</taxon>
        <taxon>Mortierellales</taxon>
        <taxon>Mortierellaceae</taxon>
        <taxon>Linnemannia</taxon>
    </lineage>
</organism>
<keyword evidence="6" id="KW-0131">Cell cycle</keyword>
<dbReference type="InterPro" id="IPR016024">
    <property type="entry name" value="ARM-type_fold"/>
</dbReference>
<feature type="compositionally biased region" description="Low complexity" evidence="7">
    <location>
        <begin position="105"/>
        <end position="114"/>
    </location>
</feature>
<evidence type="ECO:0000256" key="3">
    <source>
        <dbReference type="ARBA" id="ARBA00022454"/>
    </source>
</evidence>
<dbReference type="Proteomes" id="UP000823405">
    <property type="component" value="Unassembled WGS sequence"/>
</dbReference>
<evidence type="ECO:0000313" key="10">
    <source>
        <dbReference type="Proteomes" id="UP000823405"/>
    </source>
</evidence>
<feature type="compositionally biased region" description="Polar residues" evidence="7">
    <location>
        <begin position="176"/>
        <end position="202"/>
    </location>
</feature>
<protein>
    <submittedName>
        <fullName evidence="9">DNA-binding protein rif1</fullName>
    </submittedName>
</protein>
<gene>
    <name evidence="9" type="primary">RIF1</name>
    <name evidence="9" type="ORF">BGZ97_011360</name>
</gene>
<accession>A0A9P6R5C2</accession>
<feature type="domain" description="Telomere-associated protein Rif1 N-terminal" evidence="8">
    <location>
        <begin position="409"/>
        <end position="733"/>
    </location>
</feature>
<sequence length="1995" mass="218023">MDVDTTATTTTAPSATVPTAGDSETSSSSSSSTSQDQKSSPSRKPRREQDLSYLERPKIRIQNHPPQPPLNTRFARPSTRRNASPDTKHYGLLEGDRKRRRRSGKAAGRASPSRVEGFGESESDDLSSTGSMDVVDDRKHKEQHSQLQEVESARISAGVDLTLAKITDKATRKDISTPQEPSTTSPAESVAAASSKTTNTPKPVQEENVQDTHKDSSNPLTNNVGATKHLSAMTESTTDAPPASSSTVIADAAKKTCGIDTDKAPPMPAQVTSVIQASPSRRVVFSPDKRESCLSIPNNTNIPKLKGILKTTVKPVGKLDISKIVLPTEEEIANNRPIVKRKLKPVQKTIATRMLEARVPGNKPKAPENPFADSPFTGSSNSALTFAASPAKVLDPFIRESIEKLKSRDLAVRKETYDSMLDTLRTSKDKTYHDEIQESIRPLTARILIDLDHGDTETVVTLSVYRCLAFLFFERPIAQLFTANEVDRLLKFVLRVTLVNVSLCCLGTCMVPMKILSPYCEQIIQSIANHLNSRLNSTSATNEAILNLIAFLVNHPEEIVPSAQVWLSSLLLLLVHEVPGIRKKALESIQALVPTFLQTDDNRLRIAAIAFMNDHGEKFVQKLDEEYHKASHEVFALRVWGTMAIVLGKDLHRHPVLNPMLKIVENAFNRGINKNTDAKITAFKAWTRLIYNFSRGGHLHAEKTRKLIFRPIAKGLGPINHSRTRLAATNAWMAFLYGLGPELVKNADEVFFPIVRPLVTDESEHIRDFILRLLSSMFSNSGGAELLEGSQFIAPGSISFADLGLSEAHWSRRMAPEQYHWPALSDPAVFKTVGEHCLKATAEAERAVSSLLYFIESVSKSNPSTLVPGDWPDRENGDVKKLLADPEKAGYIIRADIVHYLYTGLVEIMSVKTLVATRYKVRDTIHAEIFDALQQDSANTESPTKVTQVAEPRDTTMSPMEFILKCWLALGESVQSTHFESSFWQATSTLVDWSASSLQALRALYRCVGHLEDIKAKRQTASTAVWPVVSHDPISPLAFRDFEIKYWSIVAVRLSTSISTVNEITEAHSPGANSGYEDLFIMLLYPLSILHGLRKDNIDNIQDDHSQRAHENEGVESLRHEALFLEKRTQICLPVWTSLVRNFYRIAQHKRGRANAVLNALATRLQKSYNFSVPYVWMQPMSVSFTSILVDTMILADPKAALNTPLGRGAYYGLDSSKSQPKQGVEFVDGVLNVCLLLVKQAYRDLPKETRQAYQARLETLWNDCILHRLQSCGAENEESGAKSGFGSIMAPPSTTIRGAYDRAQATRGTGVGSGSKSAAGAGLLSRSSSSTSLSSGNRGKAAVNPFSSEELARLSPLLVAALVSGRKAVVNKTLEFWNETFGQSQTDLVYPEAFVEVMRPLKLIATVKLPGWSYEDSSQTEAPQFSASMSQEALLSVPAELNVRVGASKLMKQKAELAVSSLSPTSSPKKNAAVTPSPAKNRSRRAHVLSEELDDDYVFEEKKEDREDKTPTRRKRSKIVHTLEMDPVNKSLVGKSSEQTRRSLSPDEAGSWDEAEMSTPTKRPVQRAPSSSRKDQRTTLPAPPVWRLEPPLQPYDPTKDDLNASTPTFPSSPVIPVAATLASAASGSESTPPQESVNTLSEDHGYASVSSNGSGGSAVASPQTPTQIPAALGNDSELTTMATSQQPDREGVPLEVTKMDILVEGARDPPAEDSAKTTVEDPKEPNVEYSTEPIARSLSEPAMEETPAEIIVGENPVEAVVVQDSVEPIVRETPEETAAVGIPEEAIVEKKVVDEPGVGREEIGIKASQSIAKAEVDEERSLSILSQQSGSNVLKNLIESESPEQEQEREAKVQGEVKDIVVEVRRRRGRPPNSSYASSSSSTRSASLSQSASSSPESKVELRNKKVLRGSLMTTAPMSASVSVSASARNLTSTSDESRQENETSEGGSTGVLTAIASAPTPEQTGAIEDCTEFMTALRRVEEASGLLGKLDSR</sequence>
<dbReference type="GO" id="GO:0140445">
    <property type="term" value="C:chromosome, telomeric repeat region"/>
    <property type="evidence" value="ECO:0007669"/>
    <property type="project" value="TreeGrafter"/>
</dbReference>
<evidence type="ECO:0000256" key="6">
    <source>
        <dbReference type="ARBA" id="ARBA00023306"/>
    </source>
</evidence>
<evidence type="ECO:0000256" key="7">
    <source>
        <dbReference type="SAM" id="MobiDB-lite"/>
    </source>
</evidence>
<feature type="compositionally biased region" description="Low complexity" evidence="7">
    <location>
        <begin position="1315"/>
        <end position="1337"/>
    </location>
</feature>
<dbReference type="GO" id="GO:0005634">
    <property type="term" value="C:nucleus"/>
    <property type="evidence" value="ECO:0007669"/>
    <property type="project" value="UniProtKB-SubCell"/>
</dbReference>
<keyword evidence="4" id="KW-0779">Telomere</keyword>
<dbReference type="EMBL" id="JAAAIN010000634">
    <property type="protein sequence ID" value="KAG0312231.1"/>
    <property type="molecule type" value="Genomic_DNA"/>
</dbReference>
<feature type="compositionally biased region" description="Low complexity" evidence="7">
    <location>
        <begin position="1"/>
        <end position="40"/>
    </location>
</feature>
<dbReference type="InterPro" id="IPR022031">
    <property type="entry name" value="Rif1_N"/>
</dbReference>
<evidence type="ECO:0000259" key="8">
    <source>
        <dbReference type="Pfam" id="PF12231"/>
    </source>
</evidence>
<dbReference type="Pfam" id="PF12231">
    <property type="entry name" value="Rif1_N"/>
    <property type="match status" value="1"/>
</dbReference>
<feature type="compositionally biased region" description="Basic and acidic residues" evidence="7">
    <location>
        <begin position="166"/>
        <end position="175"/>
    </location>
</feature>
<dbReference type="GO" id="GO:0003677">
    <property type="term" value="F:DNA binding"/>
    <property type="evidence" value="ECO:0007669"/>
    <property type="project" value="UniProtKB-KW"/>
</dbReference>
<name>A0A9P6R5C2_9FUNG</name>
<evidence type="ECO:0000313" key="9">
    <source>
        <dbReference type="EMBL" id="KAG0312231.1"/>
    </source>
</evidence>
<dbReference type="SUPFAM" id="SSF48371">
    <property type="entry name" value="ARM repeat"/>
    <property type="match status" value="1"/>
</dbReference>
<dbReference type="PANTHER" id="PTHR22928">
    <property type="entry name" value="TELOMERE-ASSOCIATED PROTEIN RIF1"/>
    <property type="match status" value="1"/>
</dbReference>
<dbReference type="InterPro" id="IPR011989">
    <property type="entry name" value="ARM-like"/>
</dbReference>
<feature type="region of interest" description="Disordered" evidence="7">
    <location>
        <begin position="1"/>
        <end position="225"/>
    </location>
</feature>
<feature type="compositionally biased region" description="Basic and acidic residues" evidence="7">
    <location>
        <begin position="1502"/>
        <end position="1512"/>
    </location>
</feature>
<feature type="compositionally biased region" description="Basic and acidic residues" evidence="7">
    <location>
        <begin position="135"/>
        <end position="144"/>
    </location>
</feature>
<reference evidence="9" key="1">
    <citation type="journal article" date="2020" name="Fungal Divers.">
        <title>Resolving the Mortierellaceae phylogeny through synthesis of multi-gene phylogenetics and phylogenomics.</title>
        <authorList>
            <person name="Vandepol N."/>
            <person name="Liber J."/>
            <person name="Desiro A."/>
            <person name="Na H."/>
            <person name="Kennedy M."/>
            <person name="Barry K."/>
            <person name="Grigoriev I.V."/>
            <person name="Miller A.N."/>
            <person name="O'Donnell K."/>
            <person name="Stajich J.E."/>
            <person name="Bonito G."/>
        </authorList>
    </citation>
    <scope>NUCLEOTIDE SEQUENCE</scope>
    <source>
        <strain evidence="9">NVP60</strain>
    </source>
</reference>
<evidence type="ECO:0000256" key="4">
    <source>
        <dbReference type="ARBA" id="ARBA00022895"/>
    </source>
</evidence>
<keyword evidence="9" id="KW-0238">DNA-binding</keyword>
<dbReference type="OrthoDB" id="9976382at2759"/>
<feature type="compositionally biased region" description="Basic and acidic residues" evidence="7">
    <location>
        <begin position="1706"/>
        <end position="1727"/>
    </location>
</feature>
<feature type="compositionally biased region" description="Basic and acidic residues" evidence="7">
    <location>
        <begin position="86"/>
        <end position="97"/>
    </location>
</feature>
<keyword evidence="3" id="KW-0158">Chromosome</keyword>
<evidence type="ECO:0000256" key="2">
    <source>
        <dbReference type="ARBA" id="ARBA00004574"/>
    </source>
</evidence>
<feature type="compositionally biased region" description="Low complexity" evidence="7">
    <location>
        <begin position="1920"/>
        <end position="1929"/>
    </location>
</feature>
<feature type="compositionally biased region" description="Basic and acidic residues" evidence="7">
    <location>
        <begin position="1847"/>
        <end position="1865"/>
    </location>
</feature>
<feature type="region of interest" description="Disordered" evidence="7">
    <location>
        <begin position="1836"/>
        <end position="1952"/>
    </location>
</feature>
<keyword evidence="5" id="KW-0539">Nucleus</keyword>
<feature type="compositionally biased region" description="Low complexity" evidence="7">
    <location>
        <begin position="1648"/>
        <end position="1662"/>
    </location>
</feature>
<comment type="caution">
    <text evidence="9">The sequence shown here is derived from an EMBL/GenBank/DDBJ whole genome shotgun (WGS) entry which is preliminary data.</text>
</comment>
<feature type="region of interest" description="Disordered" evidence="7">
    <location>
        <begin position="1307"/>
        <end position="1341"/>
    </location>
</feature>
<dbReference type="Gene3D" id="1.25.10.10">
    <property type="entry name" value="Leucine-rich Repeat Variant"/>
    <property type="match status" value="1"/>
</dbReference>
<comment type="subcellular location">
    <subcellularLocation>
        <location evidence="2">Chromosome</location>
        <location evidence="2">Telomere</location>
    </subcellularLocation>
    <subcellularLocation>
        <location evidence="1">Nucleus</location>
    </subcellularLocation>
</comment>
<evidence type="ECO:0000256" key="1">
    <source>
        <dbReference type="ARBA" id="ARBA00004123"/>
    </source>
</evidence>
<evidence type="ECO:0000256" key="5">
    <source>
        <dbReference type="ARBA" id="ARBA00023242"/>
    </source>
</evidence>
<keyword evidence="10" id="KW-1185">Reference proteome</keyword>
<proteinExistence type="predicted"/>
<dbReference type="PANTHER" id="PTHR22928:SF3">
    <property type="entry name" value="TELOMERE-ASSOCIATED PROTEIN RIF1"/>
    <property type="match status" value="1"/>
</dbReference>
<feature type="compositionally biased region" description="Polar residues" evidence="7">
    <location>
        <begin position="1624"/>
        <end position="1641"/>
    </location>
</feature>
<feature type="region of interest" description="Disordered" evidence="7">
    <location>
        <begin position="1460"/>
        <end position="1489"/>
    </location>
</feature>